<organism evidence="1 2">
    <name type="scientific">Congregibacter brevis</name>
    <dbReference type="NCBI Taxonomy" id="3081201"/>
    <lineage>
        <taxon>Bacteria</taxon>
        <taxon>Pseudomonadati</taxon>
        <taxon>Pseudomonadota</taxon>
        <taxon>Gammaproteobacteria</taxon>
        <taxon>Cellvibrionales</taxon>
        <taxon>Halieaceae</taxon>
        <taxon>Congregibacter</taxon>
    </lineage>
</organism>
<dbReference type="RefSeq" id="WP_407326197.1">
    <property type="nucleotide sequence ID" value="NZ_CP136865.1"/>
</dbReference>
<evidence type="ECO:0008006" key="3">
    <source>
        <dbReference type="Google" id="ProtNLM"/>
    </source>
</evidence>
<dbReference type="EMBL" id="CP136865">
    <property type="protein sequence ID" value="WOJ95499.1"/>
    <property type="molecule type" value="Genomic_DNA"/>
</dbReference>
<reference evidence="1 2" key="1">
    <citation type="submission" date="2023-10" db="EMBL/GenBank/DDBJ databases">
        <title>Two novel species belonging to the OM43/NOR5 clade.</title>
        <authorList>
            <person name="Park M."/>
        </authorList>
    </citation>
    <scope>NUCLEOTIDE SEQUENCE [LARGE SCALE GENOMIC DNA]</scope>
    <source>
        <strain evidence="1 2">IMCC45268</strain>
    </source>
</reference>
<name>A0ABZ0I7L2_9GAMM</name>
<protein>
    <recommendedName>
        <fullName evidence="3">MetA-pathway of phenol degradation</fullName>
    </recommendedName>
</protein>
<dbReference type="Proteomes" id="UP001626549">
    <property type="component" value="Chromosome"/>
</dbReference>
<evidence type="ECO:0000313" key="2">
    <source>
        <dbReference type="Proteomes" id="UP001626549"/>
    </source>
</evidence>
<gene>
    <name evidence="1" type="ORF">R0137_09545</name>
</gene>
<keyword evidence="2" id="KW-1185">Reference proteome</keyword>
<sequence>MTLSQGASAQSPINIDQLLAKASTWQVSSSFDYRGVSFASVQRERRATFSTGIRYGLTRRFELNGRFSASEQRQEFAELEFRQKTREVNLGANWLIKAESALPALLLEARAVIHRNGSTSRKHLPEGRLGITTYKSLDPVVLSLSAAMTIQRDYRLAEGTVEPGVAWRIEPGVNFAVNANVTLFGGVSIERRNASSVNGDSFADQSERVVIRGGIALAVAGRHSVFVSGDIASDHQGGMNLQWFYEF</sequence>
<proteinExistence type="predicted"/>
<accession>A0ABZ0I7L2</accession>
<evidence type="ECO:0000313" key="1">
    <source>
        <dbReference type="EMBL" id="WOJ95499.1"/>
    </source>
</evidence>